<reference evidence="1" key="1">
    <citation type="submission" date="2024-05" db="EMBL/GenBank/DDBJ databases">
        <title>The Natural Products Discovery Center: Release of the First 8490 Sequenced Strains for Exploring Actinobacteria Biosynthetic Diversity.</title>
        <authorList>
            <person name="Kalkreuter E."/>
            <person name="Kautsar S.A."/>
            <person name="Yang D."/>
            <person name="Bader C.D."/>
            <person name="Teijaro C.N."/>
            <person name="Fluegel L."/>
            <person name="Davis C.M."/>
            <person name="Simpson J.R."/>
            <person name="Lauterbach L."/>
            <person name="Steele A.D."/>
            <person name="Gui C."/>
            <person name="Meng S."/>
            <person name="Li G."/>
            <person name="Viehrig K."/>
            <person name="Ye F."/>
            <person name="Su P."/>
            <person name="Kiefer A.F."/>
            <person name="Nichols A."/>
            <person name="Cepeda A.J."/>
            <person name="Yan W."/>
            <person name="Fan B."/>
            <person name="Jiang Y."/>
            <person name="Adhikari A."/>
            <person name="Zheng C.-J."/>
            <person name="Schuster L."/>
            <person name="Cowan T.M."/>
            <person name="Smanski M.J."/>
            <person name="Chevrette M.G."/>
            <person name="de Carvalho L.P.S."/>
            <person name="Shen B."/>
        </authorList>
    </citation>
    <scope>NUCLEOTIDE SEQUENCE</scope>
    <source>
        <strain evidence="1">NPDC080035</strain>
    </source>
</reference>
<dbReference type="EMBL" id="CP157390">
    <property type="protein sequence ID" value="XBM50045.1"/>
    <property type="molecule type" value="Genomic_DNA"/>
</dbReference>
<name>A0AAU7GI73_9MICO</name>
<sequence>MAELFSHQACGHCGQRHPVLADGRISLHFTDGGDRCAGSERRGDEGGVSVEQARRIEAELRRVLRQVMVRRA</sequence>
<accession>A0AAU7GI73</accession>
<proteinExistence type="predicted"/>
<evidence type="ECO:0000313" key="1">
    <source>
        <dbReference type="EMBL" id="XBM50045.1"/>
    </source>
</evidence>
<protein>
    <submittedName>
        <fullName evidence="1">Uncharacterized protein</fullName>
    </submittedName>
</protein>
<dbReference type="AlphaFoldDB" id="A0AAU7GI73"/>
<organism evidence="1">
    <name type="scientific">Leifsonia sp. NPDC080035</name>
    <dbReference type="NCBI Taxonomy" id="3143936"/>
    <lineage>
        <taxon>Bacteria</taxon>
        <taxon>Bacillati</taxon>
        <taxon>Actinomycetota</taxon>
        <taxon>Actinomycetes</taxon>
        <taxon>Micrococcales</taxon>
        <taxon>Microbacteriaceae</taxon>
        <taxon>Leifsonia</taxon>
    </lineage>
</organism>
<dbReference type="RefSeq" id="WP_348789955.1">
    <property type="nucleotide sequence ID" value="NZ_CP157390.1"/>
</dbReference>
<gene>
    <name evidence="1" type="ORF">AAME72_09275</name>
</gene>